<keyword evidence="2" id="KW-0238">DNA-binding</keyword>
<gene>
    <name evidence="5" type="ORF">FPQ13_09220</name>
</gene>
<dbReference type="CDD" id="cd07377">
    <property type="entry name" value="WHTH_GntR"/>
    <property type="match status" value="1"/>
</dbReference>
<dbReference type="OrthoDB" id="162505at2"/>
<dbReference type="AlphaFoldDB" id="A0A556PGP2"/>
<organism evidence="5 6">
    <name type="scientific">Allobacillus salarius</name>
    <dbReference type="NCBI Taxonomy" id="1955272"/>
    <lineage>
        <taxon>Bacteria</taxon>
        <taxon>Bacillati</taxon>
        <taxon>Bacillota</taxon>
        <taxon>Bacilli</taxon>
        <taxon>Bacillales</taxon>
        <taxon>Bacillaceae</taxon>
        <taxon>Allobacillus</taxon>
    </lineage>
</organism>
<dbReference type="Pfam" id="PF00392">
    <property type="entry name" value="GntR"/>
    <property type="match status" value="1"/>
</dbReference>
<accession>A0A556PGP2</accession>
<evidence type="ECO:0000313" key="6">
    <source>
        <dbReference type="Proteomes" id="UP000316425"/>
    </source>
</evidence>
<dbReference type="Gene3D" id="1.10.10.10">
    <property type="entry name" value="Winged helix-like DNA-binding domain superfamily/Winged helix DNA-binding domain"/>
    <property type="match status" value="1"/>
</dbReference>
<proteinExistence type="predicted"/>
<evidence type="ECO:0000256" key="2">
    <source>
        <dbReference type="ARBA" id="ARBA00023125"/>
    </source>
</evidence>
<dbReference type="InterPro" id="IPR036388">
    <property type="entry name" value="WH-like_DNA-bd_sf"/>
</dbReference>
<protein>
    <submittedName>
        <fullName evidence="5">GntR family transcriptional regulator</fullName>
    </submittedName>
</protein>
<dbReference type="EMBL" id="VMHE01000016">
    <property type="protein sequence ID" value="TSJ63505.1"/>
    <property type="molecule type" value="Genomic_DNA"/>
</dbReference>
<dbReference type="InterPro" id="IPR000524">
    <property type="entry name" value="Tscrpt_reg_HTH_GntR"/>
</dbReference>
<dbReference type="PANTHER" id="PTHR38445:SF10">
    <property type="entry name" value="GNTR-FAMILY TRANSCRIPTIONAL REGULATOR"/>
    <property type="match status" value="1"/>
</dbReference>
<dbReference type="Proteomes" id="UP000316425">
    <property type="component" value="Unassembled WGS sequence"/>
</dbReference>
<name>A0A556PGP2_9BACI</name>
<keyword evidence="3" id="KW-0804">Transcription</keyword>
<evidence type="ECO:0000313" key="5">
    <source>
        <dbReference type="EMBL" id="TSJ63505.1"/>
    </source>
</evidence>
<dbReference type="GO" id="GO:0003700">
    <property type="term" value="F:DNA-binding transcription factor activity"/>
    <property type="evidence" value="ECO:0007669"/>
    <property type="project" value="InterPro"/>
</dbReference>
<dbReference type="PROSITE" id="PS50949">
    <property type="entry name" value="HTH_GNTR"/>
    <property type="match status" value="1"/>
</dbReference>
<dbReference type="InterPro" id="IPR036390">
    <property type="entry name" value="WH_DNA-bd_sf"/>
</dbReference>
<evidence type="ECO:0000259" key="4">
    <source>
        <dbReference type="PROSITE" id="PS50949"/>
    </source>
</evidence>
<dbReference type="PANTHER" id="PTHR38445">
    <property type="entry name" value="HTH-TYPE TRANSCRIPTIONAL REPRESSOR YTRA"/>
    <property type="match status" value="1"/>
</dbReference>
<dbReference type="RefSeq" id="WP_144089052.1">
    <property type="nucleotide sequence ID" value="NZ_VMHE01000016.1"/>
</dbReference>
<dbReference type="SUPFAM" id="SSF46785">
    <property type="entry name" value="Winged helix' DNA-binding domain"/>
    <property type="match status" value="1"/>
</dbReference>
<feature type="domain" description="HTH gntR-type" evidence="4">
    <location>
        <begin position="9"/>
        <end position="77"/>
    </location>
</feature>
<keyword evidence="6" id="KW-1185">Reference proteome</keyword>
<evidence type="ECO:0000256" key="3">
    <source>
        <dbReference type="ARBA" id="ARBA00023163"/>
    </source>
</evidence>
<dbReference type="GO" id="GO:0003677">
    <property type="term" value="F:DNA binding"/>
    <property type="evidence" value="ECO:0007669"/>
    <property type="project" value="UniProtKB-KW"/>
</dbReference>
<dbReference type="SMART" id="SM00345">
    <property type="entry name" value="HTH_GNTR"/>
    <property type="match status" value="1"/>
</dbReference>
<evidence type="ECO:0000256" key="1">
    <source>
        <dbReference type="ARBA" id="ARBA00023015"/>
    </source>
</evidence>
<reference evidence="5 6" key="1">
    <citation type="submission" date="2019-07" db="EMBL/GenBank/DDBJ databases">
        <title>Allobacillus sp. nov. SKP isolated from shrimp paste of Euphausiacea.</title>
        <authorList>
            <person name="Kanchanasin P."/>
            <person name="Tanasupawat S."/>
            <person name="Shi W."/>
            <person name="Wu L."/>
            <person name="Ma J."/>
        </authorList>
    </citation>
    <scope>NUCLEOTIDE SEQUENCE [LARGE SCALE GENOMIC DNA]</scope>
    <source>
        <strain evidence="5 6">SKP4-8</strain>
    </source>
</reference>
<comment type="caution">
    <text evidence="5">The sequence shown here is derived from an EMBL/GenBank/DDBJ whole genome shotgun (WGS) entry which is preliminary data.</text>
</comment>
<sequence>MRRDFDEGKPIFQQVRERIEDQIVNNQLKEGDQAPSTNQLVQFYEINHVTVAKGVNQLVDEGILFKKRGVGMFVAEGAKSKLVQKRRDAFMDNYVSPMVQEAEKLAIEEKEMLKLIRKIKRGEENES</sequence>
<keyword evidence="1" id="KW-0805">Transcription regulation</keyword>